<dbReference type="CDD" id="cd16295">
    <property type="entry name" value="TTHA0252-CPSF-like_MBL-fold"/>
    <property type="match status" value="1"/>
</dbReference>
<dbReference type="InterPro" id="IPR011108">
    <property type="entry name" value="RMMBL"/>
</dbReference>
<proteinExistence type="predicted"/>
<organism evidence="4 5">
    <name type="scientific">Hymenobacter jejuensis</name>
    <dbReference type="NCBI Taxonomy" id="2502781"/>
    <lineage>
        <taxon>Bacteria</taxon>
        <taxon>Pseudomonadati</taxon>
        <taxon>Bacteroidota</taxon>
        <taxon>Cytophagia</taxon>
        <taxon>Cytophagales</taxon>
        <taxon>Hymenobacteraceae</taxon>
        <taxon>Hymenobacter</taxon>
    </lineage>
</organism>
<dbReference type="Pfam" id="PF07521">
    <property type="entry name" value="RMMBL"/>
    <property type="match status" value="1"/>
</dbReference>
<dbReference type="SMART" id="SM01027">
    <property type="entry name" value="Beta-Casp"/>
    <property type="match status" value="1"/>
</dbReference>
<gene>
    <name evidence="4" type="ORF">FHG12_13435</name>
</gene>
<dbReference type="GO" id="GO:0016787">
    <property type="term" value="F:hydrolase activity"/>
    <property type="evidence" value="ECO:0007669"/>
    <property type="project" value="UniProtKB-KW"/>
</dbReference>
<dbReference type="EMBL" id="CP040896">
    <property type="protein sequence ID" value="QDA61044.1"/>
    <property type="molecule type" value="Genomic_DNA"/>
</dbReference>
<dbReference type="AlphaFoldDB" id="A0A5B8A0Y4"/>
<dbReference type="KEGG" id="hyj:FHG12_13435"/>
<evidence type="ECO:0000259" key="2">
    <source>
        <dbReference type="SMART" id="SM00849"/>
    </source>
</evidence>
<dbReference type="InterPro" id="IPR050698">
    <property type="entry name" value="MBL"/>
</dbReference>
<evidence type="ECO:0000256" key="1">
    <source>
        <dbReference type="ARBA" id="ARBA00022801"/>
    </source>
</evidence>
<keyword evidence="5" id="KW-1185">Reference proteome</keyword>
<dbReference type="PANTHER" id="PTHR11203">
    <property type="entry name" value="CLEAVAGE AND POLYADENYLATION SPECIFICITY FACTOR FAMILY MEMBER"/>
    <property type="match status" value="1"/>
</dbReference>
<dbReference type="Gene3D" id="3.60.15.10">
    <property type="entry name" value="Ribonuclease Z/Hydroxyacylglutathione hydrolase-like"/>
    <property type="match status" value="1"/>
</dbReference>
<evidence type="ECO:0000313" key="4">
    <source>
        <dbReference type="EMBL" id="QDA61044.1"/>
    </source>
</evidence>
<reference evidence="4 5" key="1">
    <citation type="submission" date="2019-06" db="EMBL/GenBank/DDBJ databases">
        <authorList>
            <person name="Srinivasan S."/>
        </authorList>
    </citation>
    <scope>NUCLEOTIDE SEQUENCE [LARGE SCALE GENOMIC DNA]</scope>
    <source>
        <strain evidence="4 5">17J68-5</strain>
    </source>
</reference>
<keyword evidence="1 4" id="KW-0378">Hydrolase</keyword>
<evidence type="ECO:0000259" key="3">
    <source>
        <dbReference type="SMART" id="SM01027"/>
    </source>
</evidence>
<dbReference type="Pfam" id="PF12706">
    <property type="entry name" value="Lactamase_B_2"/>
    <property type="match status" value="1"/>
</dbReference>
<sequence length="513" mass="56594">MNRTVRLPSAPLPFVWLPKSSSTQPATRPVAATAQPIAVEWAAAEPLPLDVSLTFLGAAHCVTGSKYVLTLERGRNRHQLLVDCGLFQGLKELRMRNHEPLPLVAADLEAVVLTHAHIDHSGYLPKLVKDGFQGPIFCTDATADLLKILLLDSAKLQEEEAAFANAEGYSKHHPAEPLYTVADAEQVLTLLETAPYNQTLQVADQVQVIFRDAGHILGSAIVEMTLQGARQSKKLVFSGDLGRYNNPVLFDPTPVNEADVLLVESTYGDRDTRIEDPEAELARLINEAVERGGVLLIAAFAVGRTQTLLYYLKKLRQEGRVPQIPVYVDSPMGIRVTSLFRQHPTAHRLGLNNPFDFSGLHFVSDQQQSKALNRLTGPAIIISASGMCTGGRIVHHLHNRLPRPQDTLLLVGYQAEGTRGRSLQDGEKQIKMFGEWVPVRCHVTELDGFSAHADRSELLRWLRGFSQAPKRTFVVHGEPLAAESLAQALRHDRGWSSVIVPEYLESDVLFTGI</sequence>
<dbReference type="InterPro" id="IPR036866">
    <property type="entry name" value="RibonucZ/Hydroxyglut_hydro"/>
</dbReference>
<dbReference type="InterPro" id="IPR022712">
    <property type="entry name" value="Beta_Casp"/>
</dbReference>
<dbReference type="Proteomes" id="UP000305398">
    <property type="component" value="Chromosome"/>
</dbReference>
<dbReference type="GO" id="GO:0004521">
    <property type="term" value="F:RNA endonuclease activity"/>
    <property type="evidence" value="ECO:0007669"/>
    <property type="project" value="TreeGrafter"/>
</dbReference>
<dbReference type="Pfam" id="PF10996">
    <property type="entry name" value="Beta-Casp"/>
    <property type="match status" value="1"/>
</dbReference>
<feature type="domain" description="Metallo-beta-lactamase" evidence="2">
    <location>
        <begin position="65"/>
        <end position="293"/>
    </location>
</feature>
<dbReference type="RefSeq" id="WP_139516218.1">
    <property type="nucleotide sequence ID" value="NZ_CP040896.1"/>
</dbReference>
<dbReference type="SMART" id="SM00849">
    <property type="entry name" value="Lactamase_B"/>
    <property type="match status" value="1"/>
</dbReference>
<dbReference type="PANTHER" id="PTHR11203:SF37">
    <property type="entry name" value="INTEGRATOR COMPLEX SUBUNIT 11"/>
    <property type="match status" value="1"/>
</dbReference>
<dbReference type="SUPFAM" id="SSF56281">
    <property type="entry name" value="Metallo-hydrolase/oxidoreductase"/>
    <property type="match status" value="1"/>
</dbReference>
<dbReference type="Gene3D" id="3.40.50.10890">
    <property type="match status" value="1"/>
</dbReference>
<name>A0A5B8A0Y4_9BACT</name>
<accession>A0A5B8A0Y4</accession>
<protein>
    <submittedName>
        <fullName evidence="4">MBL fold metallo-hydrolase</fullName>
    </submittedName>
</protein>
<feature type="domain" description="Beta-Casp" evidence="3">
    <location>
        <begin position="305"/>
        <end position="423"/>
    </location>
</feature>
<dbReference type="InterPro" id="IPR001279">
    <property type="entry name" value="Metallo-B-lactamas"/>
</dbReference>
<dbReference type="OrthoDB" id="9803916at2"/>
<evidence type="ECO:0000313" key="5">
    <source>
        <dbReference type="Proteomes" id="UP000305398"/>
    </source>
</evidence>